<feature type="transmembrane region" description="Helical" evidence="2">
    <location>
        <begin position="127"/>
        <end position="146"/>
    </location>
</feature>
<comment type="caution">
    <text evidence="3">The sequence shown here is derived from an EMBL/GenBank/DDBJ whole genome shotgun (WGS) entry which is preliminary data.</text>
</comment>
<proteinExistence type="predicted"/>
<feature type="compositionally biased region" description="Gly residues" evidence="1">
    <location>
        <begin position="56"/>
        <end position="70"/>
    </location>
</feature>
<name>A0A7Y0LZ69_CELFI</name>
<evidence type="ECO:0000313" key="4">
    <source>
        <dbReference type="Proteomes" id="UP000562124"/>
    </source>
</evidence>
<dbReference type="EMBL" id="JABCJJ010000014">
    <property type="protein sequence ID" value="NMR20584.1"/>
    <property type="molecule type" value="Genomic_DNA"/>
</dbReference>
<feature type="compositionally biased region" description="Gly residues" evidence="1">
    <location>
        <begin position="87"/>
        <end position="98"/>
    </location>
</feature>
<evidence type="ECO:0000256" key="1">
    <source>
        <dbReference type="SAM" id="MobiDB-lite"/>
    </source>
</evidence>
<keyword evidence="4" id="KW-1185">Reference proteome</keyword>
<dbReference type="AlphaFoldDB" id="A0A7Y0LZ69"/>
<evidence type="ECO:0008006" key="5">
    <source>
        <dbReference type="Google" id="ProtNLM"/>
    </source>
</evidence>
<gene>
    <name evidence="3" type="ORF">HIR71_10205</name>
</gene>
<dbReference type="Proteomes" id="UP000562124">
    <property type="component" value="Unassembled WGS sequence"/>
</dbReference>
<sequence length="151" mass="15508">MTERSSPRSNLPPFDAADLTRATRDALDVRRVFGDAYERGATWVIPVAKVMGGTGAGVAGGAMGGEGPRTGAGDDRAGRTGARTGPQGQGEGTGGGGGFGVRVKPLGVYVVDDAGVHWRPALDLNRVILGGQAVGAVLAVCLAWALRRRRR</sequence>
<evidence type="ECO:0000313" key="3">
    <source>
        <dbReference type="EMBL" id="NMR20584.1"/>
    </source>
</evidence>
<feature type="region of interest" description="Disordered" evidence="1">
    <location>
        <begin position="56"/>
        <end position="98"/>
    </location>
</feature>
<evidence type="ECO:0000256" key="2">
    <source>
        <dbReference type="SAM" id="Phobius"/>
    </source>
</evidence>
<accession>A0A7Y0LZ69</accession>
<reference evidence="3 4" key="1">
    <citation type="submission" date="2020-04" db="EMBL/GenBank/DDBJ databases">
        <title>Sequencing and Assembly of C. fimi.</title>
        <authorList>
            <person name="Ramsey A.R."/>
        </authorList>
    </citation>
    <scope>NUCLEOTIDE SEQUENCE [LARGE SCALE GENOMIC DNA]</scope>
    <source>
        <strain evidence="3 4">SB</strain>
    </source>
</reference>
<protein>
    <recommendedName>
        <fullName evidence="5">Sporulation protein YtfJ</fullName>
    </recommendedName>
</protein>
<keyword evidence="2" id="KW-0812">Transmembrane</keyword>
<organism evidence="3 4">
    <name type="scientific">Cellulomonas fimi</name>
    <dbReference type="NCBI Taxonomy" id="1708"/>
    <lineage>
        <taxon>Bacteria</taxon>
        <taxon>Bacillati</taxon>
        <taxon>Actinomycetota</taxon>
        <taxon>Actinomycetes</taxon>
        <taxon>Micrococcales</taxon>
        <taxon>Cellulomonadaceae</taxon>
        <taxon>Cellulomonas</taxon>
    </lineage>
</organism>
<keyword evidence="2" id="KW-1133">Transmembrane helix</keyword>
<keyword evidence="2" id="KW-0472">Membrane</keyword>
<dbReference type="RefSeq" id="WP_169324960.1">
    <property type="nucleotide sequence ID" value="NZ_JABCJJ010000014.1"/>
</dbReference>